<dbReference type="Pfam" id="PF08516">
    <property type="entry name" value="ADAM_CR"/>
    <property type="match status" value="1"/>
</dbReference>
<dbReference type="STRING" id="9627.ENSVVUP00000017855"/>
<evidence type="ECO:0000256" key="5">
    <source>
        <dbReference type="ARBA" id="ARBA00023157"/>
    </source>
</evidence>
<dbReference type="GO" id="GO:0008584">
    <property type="term" value="P:male gonad development"/>
    <property type="evidence" value="ECO:0007669"/>
    <property type="project" value="TreeGrafter"/>
</dbReference>
<feature type="region of interest" description="Disordered" evidence="9">
    <location>
        <begin position="710"/>
        <end position="734"/>
    </location>
</feature>
<dbReference type="PROSITE" id="PS00427">
    <property type="entry name" value="DISINTEGRIN_1"/>
    <property type="match status" value="1"/>
</dbReference>
<evidence type="ECO:0000256" key="2">
    <source>
        <dbReference type="ARBA" id="ARBA00022692"/>
    </source>
</evidence>
<keyword evidence="4 10" id="KW-0472">Membrane</keyword>
<dbReference type="SMART" id="SM00050">
    <property type="entry name" value="DISIN"/>
    <property type="match status" value="1"/>
</dbReference>
<reference evidence="15" key="2">
    <citation type="submission" date="2025-08" db="UniProtKB">
        <authorList>
            <consortium name="RefSeq"/>
        </authorList>
    </citation>
    <scope>IDENTIFICATION</scope>
    <source>
        <tissue evidence="15">Cell line</tissue>
    </source>
</reference>
<dbReference type="PROSITE" id="PS50026">
    <property type="entry name" value="EGF_3"/>
    <property type="match status" value="1"/>
</dbReference>
<keyword evidence="8" id="KW-0479">Metal-binding</keyword>
<dbReference type="PROSITE" id="PS01186">
    <property type="entry name" value="EGF_2"/>
    <property type="match status" value="1"/>
</dbReference>
<dbReference type="GO" id="GO:1990913">
    <property type="term" value="C:sperm head plasma membrane"/>
    <property type="evidence" value="ECO:0007669"/>
    <property type="project" value="TreeGrafter"/>
</dbReference>
<feature type="disulfide bond" evidence="6">
    <location>
        <begin position="502"/>
        <end position="522"/>
    </location>
</feature>
<evidence type="ECO:0000259" key="11">
    <source>
        <dbReference type="PROSITE" id="PS50026"/>
    </source>
</evidence>
<evidence type="ECO:0000256" key="7">
    <source>
        <dbReference type="PROSITE-ProRule" id="PRU00076"/>
    </source>
</evidence>
<dbReference type="Gene3D" id="4.10.70.10">
    <property type="entry name" value="Disintegrin domain"/>
    <property type="match status" value="1"/>
</dbReference>
<feature type="region of interest" description="Disordered" evidence="9">
    <location>
        <begin position="777"/>
        <end position="928"/>
    </location>
</feature>
<keyword evidence="5 7" id="KW-1015">Disulfide bond</keyword>
<evidence type="ECO:0000256" key="9">
    <source>
        <dbReference type="SAM" id="MobiDB-lite"/>
    </source>
</evidence>
<dbReference type="GeneID" id="112935236"/>
<dbReference type="PROSITE" id="PS50214">
    <property type="entry name" value="DISINTEGRIN_2"/>
    <property type="match status" value="1"/>
</dbReference>
<accession>A0A3Q7U9S7</accession>
<feature type="disulfide bond" evidence="7">
    <location>
        <begin position="695"/>
        <end position="704"/>
    </location>
</feature>
<evidence type="ECO:0000313" key="14">
    <source>
        <dbReference type="Proteomes" id="UP001652641"/>
    </source>
</evidence>
<dbReference type="Pfam" id="PF00200">
    <property type="entry name" value="Disintegrin"/>
    <property type="match status" value="1"/>
</dbReference>
<evidence type="ECO:0000256" key="1">
    <source>
        <dbReference type="ARBA" id="ARBA00004479"/>
    </source>
</evidence>
<dbReference type="PRINTS" id="PR00289">
    <property type="entry name" value="DISINTEGRIN"/>
</dbReference>
<feature type="domain" description="Disintegrin" evidence="12">
    <location>
        <begin position="446"/>
        <end position="530"/>
    </location>
</feature>
<dbReference type="Proteomes" id="UP001652641">
    <property type="component" value="Chromosome 10"/>
</dbReference>
<feature type="binding site" evidence="8">
    <location>
        <position position="388"/>
    </location>
    <ligand>
        <name>Zn(2+)</name>
        <dbReference type="ChEBI" id="CHEBI:29105"/>
        <note>catalytic</note>
    </ligand>
</feature>
<dbReference type="AlphaFoldDB" id="A0A3Q7U9S7"/>
<feature type="active site" evidence="8">
    <location>
        <position position="379"/>
    </location>
</feature>
<dbReference type="SUPFAM" id="SSF57552">
    <property type="entry name" value="Blood coagulation inhibitor (disintegrin)"/>
    <property type="match status" value="1"/>
</dbReference>
<dbReference type="RefSeq" id="XP_025874671.2">
    <property type="nucleotide sequence ID" value="XM_026018886.2"/>
</dbReference>
<dbReference type="InterPro" id="IPR001762">
    <property type="entry name" value="Disintegrin_dom"/>
</dbReference>
<evidence type="ECO:0000256" key="8">
    <source>
        <dbReference type="PROSITE-ProRule" id="PRU00276"/>
    </source>
</evidence>
<dbReference type="InterPro" id="IPR018358">
    <property type="entry name" value="Disintegrin_CS"/>
</dbReference>
<comment type="subcellular location">
    <subcellularLocation>
        <location evidence="1">Membrane</location>
        <topology evidence="1">Single-pass type I membrane protein</topology>
    </subcellularLocation>
</comment>
<dbReference type="Gene3D" id="3.40.390.10">
    <property type="entry name" value="Collagenase (Catalytic Domain)"/>
    <property type="match status" value="1"/>
</dbReference>
<gene>
    <name evidence="15" type="primary">LOC112935236</name>
</gene>
<keyword evidence="2 10" id="KW-0812">Transmembrane</keyword>
<dbReference type="OMA" id="APNKVCT"/>
<organism evidence="14 15">
    <name type="scientific">Vulpes vulpes</name>
    <name type="common">Red fox</name>
    <dbReference type="NCBI Taxonomy" id="9627"/>
    <lineage>
        <taxon>Eukaryota</taxon>
        <taxon>Metazoa</taxon>
        <taxon>Chordata</taxon>
        <taxon>Craniata</taxon>
        <taxon>Vertebrata</taxon>
        <taxon>Euteleostomi</taxon>
        <taxon>Mammalia</taxon>
        <taxon>Eutheria</taxon>
        <taxon>Laurasiatheria</taxon>
        <taxon>Carnivora</taxon>
        <taxon>Caniformia</taxon>
        <taxon>Canidae</taxon>
        <taxon>Vulpes</taxon>
    </lineage>
</organism>
<keyword evidence="3 10" id="KW-1133">Transmembrane helix</keyword>
<dbReference type="CDD" id="cd04269">
    <property type="entry name" value="ZnMc_adamalysin_II_like"/>
    <property type="match status" value="1"/>
</dbReference>
<dbReference type="InterPro" id="IPR002870">
    <property type="entry name" value="Peptidase_M12B_N"/>
</dbReference>
<dbReference type="PANTHER" id="PTHR11905">
    <property type="entry name" value="ADAM A DISINTEGRIN AND METALLOPROTEASE DOMAIN"/>
    <property type="match status" value="1"/>
</dbReference>
<dbReference type="InterPro" id="IPR000742">
    <property type="entry name" value="EGF"/>
</dbReference>
<keyword evidence="14" id="KW-1185">Reference proteome</keyword>
<keyword evidence="7" id="KW-0245">EGF-like domain</keyword>
<feature type="compositionally biased region" description="Low complexity" evidence="9">
    <location>
        <begin position="783"/>
        <end position="798"/>
    </location>
</feature>
<protein>
    <submittedName>
        <fullName evidence="15">Disintegrin and metalloproteinase domain-containing protein 1-like</fullName>
    </submittedName>
</protein>
<dbReference type="InterPro" id="IPR024079">
    <property type="entry name" value="MetalloPept_cat_dom_sf"/>
</dbReference>
<evidence type="ECO:0000313" key="15">
    <source>
        <dbReference type="RefSeq" id="XP_025874671.2"/>
    </source>
</evidence>
<dbReference type="SUPFAM" id="SSF55486">
    <property type="entry name" value="Metalloproteases ('zincins'), catalytic domain"/>
    <property type="match status" value="1"/>
</dbReference>
<feature type="domain" description="Peptidase M12B" evidence="13">
    <location>
        <begin position="243"/>
        <end position="437"/>
    </location>
</feature>
<feature type="compositionally biased region" description="Pro residues" evidence="9">
    <location>
        <begin position="879"/>
        <end position="928"/>
    </location>
</feature>
<evidence type="ECO:0000259" key="12">
    <source>
        <dbReference type="PROSITE" id="PS50214"/>
    </source>
</evidence>
<dbReference type="InterPro" id="IPR006586">
    <property type="entry name" value="ADAM_Cys-rich"/>
</dbReference>
<dbReference type="InterPro" id="IPR034027">
    <property type="entry name" value="Reprolysin_adamalysin"/>
</dbReference>
<evidence type="ECO:0000256" key="10">
    <source>
        <dbReference type="SAM" id="Phobius"/>
    </source>
</evidence>
<evidence type="ECO:0000256" key="6">
    <source>
        <dbReference type="PROSITE-ProRule" id="PRU00068"/>
    </source>
</evidence>
<feature type="compositionally biased region" description="Pro residues" evidence="9">
    <location>
        <begin position="840"/>
        <end position="857"/>
    </location>
</feature>
<dbReference type="InterPro" id="IPR036436">
    <property type="entry name" value="Disintegrin_dom_sf"/>
</dbReference>
<dbReference type="SMART" id="SM00608">
    <property type="entry name" value="ACR"/>
    <property type="match status" value="1"/>
</dbReference>
<feature type="binding site" evidence="8">
    <location>
        <position position="382"/>
    </location>
    <ligand>
        <name>Zn(2+)</name>
        <dbReference type="ChEBI" id="CHEBI:29105"/>
        <note>catalytic</note>
    </ligand>
</feature>
<sequence>MAISMAASLRHSASILPSLWKNQGALKEGKIKFQTWAQQNRDFRLGPVPQLSSVRLGILLLLVLIFLPSLYCDPGSVYYSSSETVIPKSLTAKGREDPGEKASYVLLMQGQKQVIHLKVKRDYFVSNFPVFSYHNGVLGQEMPFISHDCHYEGYIEGVPGSFVSLNTCSGLRGILIREGKPYGIEPMDTSKRFEHVLYTMAHQARVSCNVTSKGSQVVSASRQQGSRKPRSLQAPSSFWSHTKYVEMFVVVNHRRFQMWGSNVNETVQRVMDITALANIFTRGINTEVVLAGMEIWTEGDLIEVPADLRVTLRNFNSWRQEKLFHRVEHDVAHMIVGHHPEGDAGQAFLNGACSGGFATAVESFHHEDVLLFAALMVHELGHNLGIQHDHSACICKDKHFCLMHENITKESGFSNCSSDYFYKFLREHKGACLFNKPRPKGRLRRQATCGNGVLDYNEECDCGPDCGNNLCCDQTCRLKEQAQCNDGLCCFNCQFRHKGFMCRSALGECDLPEYCDGSSGKCPPDLYKQDGTLCDIIHYCFRGRCKNPDIQCMDIYGSPAVSAPEDCYISVNSKGNRFGNCGFGASPRSKYVKCFDENIFCGKLVCTNIRRIPVIKPYHTLIQVPYEKDFCWIMDAYNISDIPDDGDVHTGTLCAPHKVCMNYSCTDHVVLKYDCEPKEMCNGRGVCNNLRHCHCEAGYAPPDCKAPGNGGSVDSGPPSKSPNNDENLSAGGIAIPSKRTSETKILGKVIFILPAFLLLLLLILIFFISLRAGIESIETPGGSSEVSSETTTTTEATEFLTQDLGKNVANVSEMGPEKEPQEAQPPEEPSPPQEELSPQEAPPPQEAPQPQDAPEPQETPKPKEASPPEASATLDTPLPDAPPPPDAPLPPDTSPPPDAPLPPDTSPPPDIPPPPEAPLPEVPGEPVP</sequence>
<feature type="transmembrane region" description="Helical" evidence="10">
    <location>
        <begin position="745"/>
        <end position="768"/>
    </location>
</feature>
<dbReference type="GO" id="GO:0007339">
    <property type="term" value="P:binding of sperm to zona pellucida"/>
    <property type="evidence" value="ECO:0007669"/>
    <property type="project" value="TreeGrafter"/>
</dbReference>
<dbReference type="Pfam" id="PF01562">
    <property type="entry name" value="Pep_M12B_propep"/>
    <property type="match status" value="1"/>
</dbReference>
<comment type="caution">
    <text evidence="7">Lacks conserved residue(s) required for the propagation of feature annotation.</text>
</comment>
<proteinExistence type="predicted"/>
<evidence type="ECO:0000256" key="4">
    <source>
        <dbReference type="ARBA" id="ARBA00023136"/>
    </source>
</evidence>
<evidence type="ECO:0000259" key="13">
    <source>
        <dbReference type="PROSITE" id="PS50215"/>
    </source>
</evidence>
<dbReference type="InterPro" id="IPR001590">
    <property type="entry name" value="Peptidase_M12B"/>
</dbReference>
<dbReference type="Pfam" id="PF01421">
    <property type="entry name" value="Reprolysin"/>
    <property type="match status" value="1"/>
</dbReference>
<dbReference type="GO" id="GO:0009897">
    <property type="term" value="C:external side of plasma membrane"/>
    <property type="evidence" value="ECO:0007669"/>
    <property type="project" value="TreeGrafter"/>
</dbReference>
<dbReference type="PANTHER" id="PTHR11905:SF120">
    <property type="entry name" value="DISINTEGRIN AND METALLOPROTEINASE DOMAIN-CONTAINING PROTEIN 1A"/>
    <property type="match status" value="1"/>
</dbReference>
<keyword evidence="8" id="KW-0862">Zinc</keyword>
<reference key="1">
    <citation type="submission" date="2019-01" db="UniProtKB">
        <authorList>
            <consortium name="RefSeq"/>
        </authorList>
    </citation>
    <scope>IDENTIFICATION</scope>
</reference>
<name>A0A3Q7U9S7_VULVU</name>
<feature type="domain" description="EGF-like" evidence="11">
    <location>
        <begin position="671"/>
        <end position="705"/>
    </location>
</feature>
<dbReference type="PROSITE" id="PS50215">
    <property type="entry name" value="ADAM_MEPRO"/>
    <property type="match status" value="1"/>
</dbReference>
<dbReference type="GO" id="GO:0006508">
    <property type="term" value="P:proteolysis"/>
    <property type="evidence" value="ECO:0007669"/>
    <property type="project" value="InterPro"/>
</dbReference>
<feature type="binding site" evidence="8">
    <location>
        <position position="378"/>
    </location>
    <ligand>
        <name>Zn(2+)</name>
        <dbReference type="ChEBI" id="CHEBI:29105"/>
        <note>catalytic</note>
    </ligand>
</feature>
<dbReference type="GO" id="GO:0046872">
    <property type="term" value="F:metal ion binding"/>
    <property type="evidence" value="ECO:0007669"/>
    <property type="project" value="UniProtKB-KW"/>
</dbReference>
<dbReference type="GO" id="GO:0004222">
    <property type="term" value="F:metalloendopeptidase activity"/>
    <property type="evidence" value="ECO:0007669"/>
    <property type="project" value="InterPro"/>
</dbReference>
<dbReference type="KEGG" id="vvp:112935236"/>
<evidence type="ECO:0000256" key="3">
    <source>
        <dbReference type="ARBA" id="ARBA00022989"/>
    </source>
</evidence>